<dbReference type="OrthoDB" id="511192at2"/>
<dbReference type="AlphaFoldDB" id="A0A8G1XD72"/>
<name>A0A8G1XD72_9ACTN</name>
<accession>A0A8G1XD72</accession>
<gene>
    <name evidence="1" type="ORF">EDD39_2956</name>
</gene>
<dbReference type="Proteomes" id="UP000267408">
    <property type="component" value="Unassembled WGS sequence"/>
</dbReference>
<organism evidence="1 2">
    <name type="scientific">Kitasatospora cineracea</name>
    <dbReference type="NCBI Taxonomy" id="88074"/>
    <lineage>
        <taxon>Bacteria</taxon>
        <taxon>Bacillati</taxon>
        <taxon>Actinomycetota</taxon>
        <taxon>Actinomycetes</taxon>
        <taxon>Kitasatosporales</taxon>
        <taxon>Streptomycetaceae</taxon>
        <taxon>Kitasatospora</taxon>
    </lineage>
</organism>
<dbReference type="EMBL" id="RJVJ01000001">
    <property type="protein sequence ID" value="ROR44748.1"/>
    <property type="molecule type" value="Genomic_DNA"/>
</dbReference>
<dbReference type="RefSeq" id="WP_123556256.1">
    <property type="nucleotide sequence ID" value="NZ_RJVJ01000001.1"/>
</dbReference>
<protein>
    <recommendedName>
        <fullName evidence="3">DUF2958 domain-containing protein</fullName>
    </recommendedName>
</protein>
<comment type="caution">
    <text evidence="1">The sequence shown here is derived from an EMBL/GenBank/DDBJ whole genome shotgun (WGS) entry which is preliminary data.</text>
</comment>
<dbReference type="Pfam" id="PF11171">
    <property type="entry name" value="DUF2958"/>
    <property type="match status" value="1"/>
</dbReference>
<evidence type="ECO:0008006" key="3">
    <source>
        <dbReference type="Google" id="ProtNLM"/>
    </source>
</evidence>
<evidence type="ECO:0000313" key="1">
    <source>
        <dbReference type="EMBL" id="ROR44748.1"/>
    </source>
</evidence>
<sequence length="140" mass="15700">MTELHSANVEPASWAWGAMPEQNRHVRGHEFYPPFADLEKIPALYATDGQSFEEKTLHIHYFTGGSDWYIAEVDPASGLAFGWARVNYPEGEWGYIHLVELEELYLTPAPRPGALSLPILVERDLDFTPTRAADIPAMAS</sequence>
<dbReference type="InterPro" id="IPR021341">
    <property type="entry name" value="DUF2958"/>
</dbReference>
<proteinExistence type="predicted"/>
<reference evidence="1 2" key="1">
    <citation type="submission" date="2018-11" db="EMBL/GenBank/DDBJ databases">
        <title>Sequencing the genomes of 1000 actinobacteria strains.</title>
        <authorList>
            <person name="Klenk H.-P."/>
        </authorList>
    </citation>
    <scope>NUCLEOTIDE SEQUENCE [LARGE SCALE GENOMIC DNA]</scope>
    <source>
        <strain evidence="1 2">DSM 44780</strain>
    </source>
</reference>
<evidence type="ECO:0000313" key="2">
    <source>
        <dbReference type="Proteomes" id="UP000267408"/>
    </source>
</evidence>